<dbReference type="InterPro" id="IPR008995">
    <property type="entry name" value="Mo/tungstate-bd_C_term_dom"/>
</dbReference>
<keyword evidence="3" id="KW-0500">Molybdenum</keyword>
<evidence type="ECO:0000256" key="6">
    <source>
        <dbReference type="ARBA" id="ARBA00038307"/>
    </source>
</evidence>
<comment type="catalytic activity">
    <reaction evidence="10">
        <text>tungstate(in) + ATP + H2O = tungstate(out) + ADP + phosphate + H(+)</text>
        <dbReference type="Rhea" id="RHEA:35027"/>
        <dbReference type="ChEBI" id="CHEBI:15377"/>
        <dbReference type="ChEBI" id="CHEBI:15378"/>
        <dbReference type="ChEBI" id="CHEBI:30616"/>
        <dbReference type="ChEBI" id="CHEBI:43474"/>
        <dbReference type="ChEBI" id="CHEBI:46502"/>
        <dbReference type="ChEBI" id="CHEBI:456216"/>
        <dbReference type="EC" id="7.3.2.6"/>
    </reaction>
</comment>
<dbReference type="Pfam" id="PF00005">
    <property type="entry name" value="ABC_tran"/>
    <property type="match status" value="1"/>
</dbReference>
<dbReference type="RefSeq" id="WP_012941191.1">
    <property type="nucleotide sequence ID" value="NC_013741.1"/>
</dbReference>
<evidence type="ECO:0000256" key="5">
    <source>
        <dbReference type="ARBA" id="ARBA00022840"/>
    </source>
</evidence>
<gene>
    <name evidence="13" type="ordered locus">Arcpr_1812</name>
</gene>
<dbReference type="CDD" id="cd03299">
    <property type="entry name" value="ABC_ModC_like"/>
    <property type="match status" value="1"/>
</dbReference>
<dbReference type="Gene3D" id="2.40.50.140">
    <property type="entry name" value="Nucleic acid-binding proteins"/>
    <property type="match status" value="1"/>
</dbReference>
<dbReference type="AlphaFoldDB" id="D2RFG2"/>
<dbReference type="Gene3D" id="3.40.50.300">
    <property type="entry name" value="P-loop containing nucleotide triphosphate hydrolases"/>
    <property type="match status" value="1"/>
</dbReference>
<dbReference type="GO" id="GO:1901238">
    <property type="term" value="F:ABC-type tungstate transporter activity"/>
    <property type="evidence" value="ECO:0007669"/>
    <property type="project" value="UniProtKB-EC"/>
</dbReference>
<keyword evidence="4" id="KW-0547">Nucleotide-binding</keyword>
<comment type="function">
    <text evidence="11">Part of the ABC transporter complex WtpABC involved in molybdate/tungstate import. Responsible for energy coupling to the transport system.</text>
</comment>
<dbReference type="STRING" id="572546.Arcpr_1812"/>
<dbReference type="PANTHER" id="PTHR42781">
    <property type="entry name" value="SPERMIDINE/PUTRESCINE IMPORT ATP-BINDING PROTEIN POTA"/>
    <property type="match status" value="1"/>
</dbReference>
<dbReference type="PROSITE" id="PS50893">
    <property type="entry name" value="ABC_TRANSPORTER_2"/>
    <property type="match status" value="1"/>
</dbReference>
<dbReference type="GO" id="GO:0005524">
    <property type="term" value="F:ATP binding"/>
    <property type="evidence" value="ECO:0007669"/>
    <property type="project" value="UniProtKB-KW"/>
</dbReference>
<evidence type="ECO:0000256" key="3">
    <source>
        <dbReference type="ARBA" id="ARBA00022505"/>
    </source>
</evidence>
<dbReference type="InterPro" id="IPR027417">
    <property type="entry name" value="P-loop_NTPase"/>
</dbReference>
<accession>D2RFG2</accession>
<evidence type="ECO:0000256" key="4">
    <source>
        <dbReference type="ARBA" id="ARBA00022741"/>
    </source>
</evidence>
<keyword evidence="5" id="KW-0067">ATP-binding</keyword>
<dbReference type="InterPro" id="IPR003439">
    <property type="entry name" value="ABC_transporter-like_ATP-bd"/>
</dbReference>
<comment type="subcellular location">
    <subcellularLocation>
        <location evidence="1">Cell membrane</location>
        <topology evidence="1">Peripheral membrane protein</topology>
    </subcellularLocation>
</comment>
<comment type="similarity">
    <text evidence="6">Belongs to the ABC transporter superfamily. Sulfate/tungstate importer (TC 3.A.1.6) family.</text>
</comment>
<feature type="domain" description="ABC transporter" evidence="12">
    <location>
        <begin position="2"/>
        <end position="231"/>
    </location>
</feature>
<dbReference type="Gene3D" id="2.40.50.100">
    <property type="match status" value="1"/>
</dbReference>
<protein>
    <recommendedName>
        <fullName evidence="9">Molybdate/tungstate import ATP-binding protein WtpC</fullName>
        <ecNumber evidence="8">7.3.2.6</ecNumber>
    </recommendedName>
</protein>
<comment type="subunit">
    <text evidence="7">The complex is composed of two ATP-binding proteins (WtpC), two transmembrane proteins (WtpB) and a solute-binding protein (WtpA).</text>
</comment>
<dbReference type="InterPro" id="IPR003593">
    <property type="entry name" value="AAA+_ATPase"/>
</dbReference>
<reference evidence="13 14" key="1">
    <citation type="journal article" date="2010" name="Stand. Genomic Sci.">
        <title>Complete genome sequence of Archaeoglobus profundus type strain (AV18).</title>
        <authorList>
            <person name="von Jan M."/>
            <person name="Lapidus A."/>
            <person name="Del Rio T.G."/>
            <person name="Copeland A."/>
            <person name="Tice H."/>
            <person name="Cheng J.F."/>
            <person name="Lucas S."/>
            <person name="Chen F."/>
            <person name="Nolan M."/>
            <person name="Goodwin L."/>
            <person name="Han C."/>
            <person name="Pitluck S."/>
            <person name="Liolios K."/>
            <person name="Ivanova N."/>
            <person name="Mavromatis K."/>
            <person name="Ovchinnikova G."/>
            <person name="Chertkov O."/>
            <person name="Pati A."/>
            <person name="Chen A."/>
            <person name="Palaniappan K."/>
            <person name="Land M."/>
            <person name="Hauser L."/>
            <person name="Chang Y.J."/>
            <person name="Jeffries C.D."/>
            <person name="Saunders E."/>
            <person name="Brettin T."/>
            <person name="Detter J.C."/>
            <person name="Chain P."/>
            <person name="Eichinger K."/>
            <person name="Huber H."/>
            <person name="Spring S."/>
            <person name="Rohde M."/>
            <person name="Goker M."/>
            <person name="Wirth R."/>
            <person name="Woyke T."/>
            <person name="Bristow J."/>
            <person name="Eisen J.A."/>
            <person name="Markowitz V."/>
            <person name="Hugenholtz P."/>
            <person name="Kyrpides N.C."/>
            <person name="Klenk H.P."/>
        </authorList>
    </citation>
    <scope>NUCLEOTIDE SEQUENCE [LARGE SCALE GENOMIC DNA]</scope>
    <source>
        <strain evidence="14">DSM 5631 / JCM 9629 / NBRC 100127 / Av18</strain>
    </source>
</reference>
<proteinExistence type="inferred from homology"/>
<evidence type="ECO:0000259" key="12">
    <source>
        <dbReference type="PROSITE" id="PS50893"/>
    </source>
</evidence>
<dbReference type="EMBL" id="CP001857">
    <property type="protein sequence ID" value="ADB58856.1"/>
    <property type="molecule type" value="Genomic_DNA"/>
</dbReference>
<evidence type="ECO:0000256" key="10">
    <source>
        <dbReference type="ARBA" id="ARBA00047936"/>
    </source>
</evidence>
<organism evidence="13 14">
    <name type="scientific">Archaeoglobus profundus (strain DSM 5631 / JCM 9629 / NBRC 100127 / Av18)</name>
    <dbReference type="NCBI Taxonomy" id="572546"/>
    <lineage>
        <taxon>Archaea</taxon>
        <taxon>Methanobacteriati</taxon>
        <taxon>Methanobacteriota</taxon>
        <taxon>Archaeoglobi</taxon>
        <taxon>Archaeoglobales</taxon>
        <taxon>Archaeoglobaceae</taxon>
        <taxon>Archaeoglobus</taxon>
    </lineage>
</organism>
<dbReference type="PaxDb" id="572546-Arcpr_1812"/>
<dbReference type="PROSITE" id="PS00211">
    <property type="entry name" value="ABC_TRANSPORTER_1"/>
    <property type="match status" value="1"/>
</dbReference>
<dbReference type="InterPro" id="IPR050093">
    <property type="entry name" value="ABC_SmlMolc_Importer"/>
</dbReference>
<dbReference type="KEGG" id="apo:Arcpr_1812"/>
<evidence type="ECO:0000313" key="14">
    <source>
        <dbReference type="Proteomes" id="UP000001901"/>
    </source>
</evidence>
<evidence type="ECO:0000256" key="11">
    <source>
        <dbReference type="ARBA" id="ARBA00057369"/>
    </source>
</evidence>
<dbReference type="GO" id="GO:0005886">
    <property type="term" value="C:plasma membrane"/>
    <property type="evidence" value="ECO:0007669"/>
    <property type="project" value="UniProtKB-SubCell"/>
</dbReference>
<dbReference type="GeneID" id="8740508"/>
<dbReference type="eggNOG" id="arCOG00175">
    <property type="taxonomic scope" value="Archaea"/>
</dbReference>
<dbReference type="SUPFAM" id="SSF50331">
    <property type="entry name" value="MOP-like"/>
    <property type="match status" value="1"/>
</dbReference>
<sequence length="335" mass="38049">MLRLENVSKDWKEFKIRDVSFEVKRKEYFVLLGHSGAGKTLLLEIIAGLHKPDSGRIYLEGEDVTGKPPEKRNVAYMPQNYALFPHLSVYDNIAYGLKIRKFEKNEIRRKVLELSEVLGISHLLHRKPNTLSGGEQQRVALARALAIEPKLLLLDEPFSNLDLATRFRLVEEMKRWHKELGFTAIHVTHSFDEAMALGDRVGIMIKGRVEQVGRCEDVFSKPKSVEIAEFLGYNVIRGFLRDGKLYLNGLKLNIESDFEGDVSVVIKPEDVLISKDGEFEALVEGVEFFKFLAVVTLNVNGLKIKAQTTTENVLKESIRVGSKVRVSIRSLRLMV</sequence>
<dbReference type="InterPro" id="IPR017871">
    <property type="entry name" value="ABC_transporter-like_CS"/>
</dbReference>
<dbReference type="PANTHER" id="PTHR42781:SF4">
    <property type="entry name" value="SPERMIDINE_PUTRESCINE IMPORT ATP-BINDING PROTEIN POTA"/>
    <property type="match status" value="1"/>
</dbReference>
<evidence type="ECO:0000256" key="9">
    <source>
        <dbReference type="ARBA" id="ARBA00041133"/>
    </source>
</evidence>
<dbReference type="HOGENOM" id="CLU_000604_1_1_2"/>
<evidence type="ECO:0000313" key="13">
    <source>
        <dbReference type="EMBL" id="ADB58856.1"/>
    </source>
</evidence>
<dbReference type="Proteomes" id="UP000001901">
    <property type="component" value="Chromosome"/>
</dbReference>
<dbReference type="SMART" id="SM00382">
    <property type="entry name" value="AAA"/>
    <property type="match status" value="1"/>
</dbReference>
<keyword evidence="14" id="KW-1185">Reference proteome</keyword>
<evidence type="ECO:0000256" key="7">
    <source>
        <dbReference type="ARBA" id="ARBA00038781"/>
    </source>
</evidence>
<dbReference type="OrthoDB" id="18368at2157"/>
<dbReference type="InterPro" id="IPR012340">
    <property type="entry name" value="NA-bd_OB-fold"/>
</dbReference>
<dbReference type="FunFam" id="3.40.50.300:FF:000425">
    <property type="entry name" value="Probable ABC transporter, ATP-binding subunit"/>
    <property type="match status" value="1"/>
</dbReference>
<dbReference type="EC" id="7.3.2.6" evidence="8"/>
<evidence type="ECO:0000256" key="2">
    <source>
        <dbReference type="ARBA" id="ARBA00022448"/>
    </source>
</evidence>
<dbReference type="GO" id="GO:0016887">
    <property type="term" value="F:ATP hydrolysis activity"/>
    <property type="evidence" value="ECO:0007669"/>
    <property type="project" value="InterPro"/>
</dbReference>
<evidence type="ECO:0000256" key="8">
    <source>
        <dbReference type="ARBA" id="ARBA00039025"/>
    </source>
</evidence>
<keyword evidence="2" id="KW-0813">Transport</keyword>
<name>D2RFG2_ARCPA</name>
<evidence type="ECO:0000256" key="1">
    <source>
        <dbReference type="ARBA" id="ARBA00004202"/>
    </source>
</evidence>
<dbReference type="SUPFAM" id="SSF52540">
    <property type="entry name" value="P-loop containing nucleoside triphosphate hydrolases"/>
    <property type="match status" value="1"/>
</dbReference>